<name>A0AAV0X0N0_9HEMI</name>
<reference evidence="2 3" key="1">
    <citation type="submission" date="2023-01" db="EMBL/GenBank/DDBJ databases">
        <authorList>
            <person name="Whitehead M."/>
        </authorList>
    </citation>
    <scope>NUCLEOTIDE SEQUENCE [LARGE SCALE GENOMIC DNA]</scope>
</reference>
<keyword evidence="1" id="KW-0812">Transmembrane</keyword>
<comment type="caution">
    <text evidence="2">The sequence shown here is derived from an EMBL/GenBank/DDBJ whole genome shotgun (WGS) entry which is preliminary data.</text>
</comment>
<keyword evidence="1" id="KW-1133">Transmembrane helix</keyword>
<feature type="transmembrane region" description="Helical" evidence="1">
    <location>
        <begin position="59"/>
        <end position="81"/>
    </location>
</feature>
<sequence>MRQSSALLSTVLRTWTIIMYGTFVIWIISPLFTDDVAKSMYNTKWIPDMSETTYKLPPVWAAIYATDFFTMMVNVIILAMFNCYPFSVCFVLRAQFLTLAAGYSMIGQKS</sequence>
<gene>
    <name evidence="2" type="ORF">MEUPH1_LOCUS16582</name>
</gene>
<evidence type="ECO:0000256" key="1">
    <source>
        <dbReference type="SAM" id="Phobius"/>
    </source>
</evidence>
<evidence type="ECO:0000313" key="2">
    <source>
        <dbReference type="EMBL" id="CAI6361397.1"/>
    </source>
</evidence>
<keyword evidence="3" id="KW-1185">Reference proteome</keyword>
<accession>A0AAV0X0N0</accession>
<dbReference type="EMBL" id="CARXXK010000003">
    <property type="protein sequence ID" value="CAI6361397.1"/>
    <property type="molecule type" value="Genomic_DNA"/>
</dbReference>
<keyword evidence="1" id="KW-0472">Membrane</keyword>
<evidence type="ECO:0000313" key="3">
    <source>
        <dbReference type="Proteomes" id="UP001160148"/>
    </source>
</evidence>
<dbReference type="AlphaFoldDB" id="A0AAV0X0N0"/>
<dbReference type="Proteomes" id="UP001160148">
    <property type="component" value="Unassembled WGS sequence"/>
</dbReference>
<organism evidence="2 3">
    <name type="scientific">Macrosiphum euphorbiae</name>
    <name type="common">potato aphid</name>
    <dbReference type="NCBI Taxonomy" id="13131"/>
    <lineage>
        <taxon>Eukaryota</taxon>
        <taxon>Metazoa</taxon>
        <taxon>Ecdysozoa</taxon>
        <taxon>Arthropoda</taxon>
        <taxon>Hexapoda</taxon>
        <taxon>Insecta</taxon>
        <taxon>Pterygota</taxon>
        <taxon>Neoptera</taxon>
        <taxon>Paraneoptera</taxon>
        <taxon>Hemiptera</taxon>
        <taxon>Sternorrhyncha</taxon>
        <taxon>Aphidomorpha</taxon>
        <taxon>Aphidoidea</taxon>
        <taxon>Aphididae</taxon>
        <taxon>Macrosiphini</taxon>
        <taxon>Macrosiphum</taxon>
    </lineage>
</organism>
<protein>
    <submittedName>
        <fullName evidence="2">Uncharacterized protein</fullName>
    </submittedName>
</protein>
<feature type="transmembrane region" description="Helical" evidence="1">
    <location>
        <begin position="12"/>
        <end position="32"/>
    </location>
</feature>
<proteinExistence type="predicted"/>